<evidence type="ECO:0000313" key="1">
    <source>
        <dbReference type="EMBL" id="KAF7382641.1"/>
    </source>
</evidence>
<gene>
    <name evidence="1" type="ORF">HZH66_013043</name>
</gene>
<dbReference type="Proteomes" id="UP000614350">
    <property type="component" value="Unassembled WGS sequence"/>
</dbReference>
<protein>
    <submittedName>
        <fullName evidence="1">Uncharacterized protein</fullName>
    </submittedName>
</protein>
<keyword evidence="2" id="KW-1185">Reference proteome</keyword>
<comment type="caution">
    <text evidence="1">The sequence shown here is derived from an EMBL/GenBank/DDBJ whole genome shotgun (WGS) entry which is preliminary data.</text>
</comment>
<reference evidence="1" key="1">
    <citation type="journal article" date="2020" name="G3 (Bethesda)">
        <title>High-Quality Assemblies for Three Invasive Social Wasps from the &lt;i&gt;Vespula&lt;/i&gt; Genus.</title>
        <authorList>
            <person name="Harrop T.W.R."/>
            <person name="Guhlin J."/>
            <person name="McLaughlin G.M."/>
            <person name="Permina E."/>
            <person name="Stockwell P."/>
            <person name="Gilligan J."/>
            <person name="Le Lec M.F."/>
            <person name="Gruber M.A.M."/>
            <person name="Quinn O."/>
            <person name="Lovegrove M."/>
            <person name="Duncan E.J."/>
            <person name="Remnant E.J."/>
            <person name="Van Eeckhoven J."/>
            <person name="Graham B."/>
            <person name="Knapp R.A."/>
            <person name="Langford K.W."/>
            <person name="Kronenberg Z."/>
            <person name="Press M.O."/>
            <person name="Eacker S.M."/>
            <person name="Wilson-Rankin E.E."/>
            <person name="Purcell J."/>
            <person name="Lester P.J."/>
            <person name="Dearden P.K."/>
        </authorList>
    </citation>
    <scope>NUCLEOTIDE SEQUENCE</scope>
    <source>
        <strain evidence="1">Marl-1</strain>
    </source>
</reference>
<accession>A0A834J628</accession>
<dbReference type="AlphaFoldDB" id="A0A834J628"/>
<organism evidence="1 2">
    <name type="scientific">Vespula vulgaris</name>
    <name type="common">Yellow jacket</name>
    <name type="synonym">Wasp</name>
    <dbReference type="NCBI Taxonomy" id="7454"/>
    <lineage>
        <taxon>Eukaryota</taxon>
        <taxon>Metazoa</taxon>
        <taxon>Ecdysozoa</taxon>
        <taxon>Arthropoda</taxon>
        <taxon>Hexapoda</taxon>
        <taxon>Insecta</taxon>
        <taxon>Pterygota</taxon>
        <taxon>Neoptera</taxon>
        <taxon>Endopterygota</taxon>
        <taxon>Hymenoptera</taxon>
        <taxon>Apocrita</taxon>
        <taxon>Aculeata</taxon>
        <taxon>Vespoidea</taxon>
        <taxon>Vespidae</taxon>
        <taxon>Vespinae</taxon>
        <taxon>Vespula</taxon>
    </lineage>
</organism>
<dbReference type="EMBL" id="JACSEA010000018">
    <property type="protein sequence ID" value="KAF7382641.1"/>
    <property type="molecule type" value="Genomic_DNA"/>
</dbReference>
<sequence>MFSSVLDFDEGAWTFSQDAIRTRGLTKSLRNVVHATPRDHEFRVESPLFQHSRECSGAIRDLVGPQMQLPPRGGTWVCSTCNILTFIVIQVLPSEWLLISVKFQSIFLLFNKCGAASSRITESDTPPLKKVINVGTKT</sequence>
<name>A0A834J628_VESVU</name>
<evidence type="ECO:0000313" key="2">
    <source>
        <dbReference type="Proteomes" id="UP000614350"/>
    </source>
</evidence>
<proteinExistence type="predicted"/>